<dbReference type="Proteomes" id="UP000006038">
    <property type="component" value="Chromosome 3"/>
</dbReference>
<organism evidence="1">
    <name type="scientific">Oryza brachyantha</name>
    <name type="common">malo sina</name>
    <dbReference type="NCBI Taxonomy" id="4533"/>
    <lineage>
        <taxon>Eukaryota</taxon>
        <taxon>Viridiplantae</taxon>
        <taxon>Streptophyta</taxon>
        <taxon>Embryophyta</taxon>
        <taxon>Tracheophyta</taxon>
        <taxon>Spermatophyta</taxon>
        <taxon>Magnoliopsida</taxon>
        <taxon>Liliopsida</taxon>
        <taxon>Poales</taxon>
        <taxon>Poaceae</taxon>
        <taxon>BOP clade</taxon>
        <taxon>Oryzoideae</taxon>
        <taxon>Oryzeae</taxon>
        <taxon>Oryzinae</taxon>
        <taxon>Oryza</taxon>
    </lineage>
</organism>
<dbReference type="EnsemblPlants" id="OB03G14570.1">
    <property type="protein sequence ID" value="OB03G14570.1"/>
    <property type="gene ID" value="OB03G14570"/>
</dbReference>
<dbReference type="Pfam" id="PF07911">
    <property type="entry name" value="DUF1677"/>
    <property type="match status" value="1"/>
</dbReference>
<dbReference type="PANTHER" id="PTHR33108">
    <property type="entry name" value="OS01G0745000 PROTEIN"/>
    <property type="match status" value="1"/>
</dbReference>
<evidence type="ECO:0000313" key="1">
    <source>
        <dbReference type="EnsemblPlants" id="OB03G14570.1"/>
    </source>
</evidence>
<dbReference type="HOGENOM" id="CLU_2201019_0_0_1"/>
<dbReference type="PANTHER" id="PTHR33108:SF80">
    <property type="entry name" value="EXPRESSED PROTEIN"/>
    <property type="match status" value="1"/>
</dbReference>
<keyword evidence="2" id="KW-1185">Reference proteome</keyword>
<evidence type="ECO:0000313" key="2">
    <source>
        <dbReference type="Proteomes" id="UP000006038"/>
    </source>
</evidence>
<name>J3LK81_ORYBR</name>
<sequence>MEVESAKCECCELREDCTRGYILGVKADFGGRWLCGLCSEAVVEQDDVYCISELGFQACNVRCNNLAKCVFGLRIGRVSCRFEGFDRKCDHRILIHLCDGDLPFLSEK</sequence>
<dbReference type="Gramene" id="OB03G14570.1">
    <property type="protein sequence ID" value="OB03G14570.1"/>
    <property type="gene ID" value="OB03G14570"/>
</dbReference>
<proteinExistence type="predicted"/>
<reference evidence="1" key="2">
    <citation type="submission" date="2013-04" db="UniProtKB">
        <authorList>
            <consortium name="EnsemblPlants"/>
        </authorList>
    </citation>
    <scope>IDENTIFICATION</scope>
</reference>
<accession>J3LK81</accession>
<protein>
    <submittedName>
        <fullName evidence="1">Uncharacterized protein</fullName>
    </submittedName>
</protein>
<dbReference type="AlphaFoldDB" id="J3LK81"/>
<reference evidence="1" key="1">
    <citation type="journal article" date="2013" name="Nat. Commun.">
        <title>Whole-genome sequencing of Oryza brachyantha reveals mechanisms underlying Oryza genome evolution.</title>
        <authorList>
            <person name="Chen J."/>
            <person name="Huang Q."/>
            <person name="Gao D."/>
            <person name="Wang J."/>
            <person name="Lang Y."/>
            <person name="Liu T."/>
            <person name="Li B."/>
            <person name="Bai Z."/>
            <person name="Luis Goicoechea J."/>
            <person name="Liang C."/>
            <person name="Chen C."/>
            <person name="Zhang W."/>
            <person name="Sun S."/>
            <person name="Liao Y."/>
            <person name="Zhang X."/>
            <person name="Yang L."/>
            <person name="Song C."/>
            <person name="Wang M."/>
            <person name="Shi J."/>
            <person name="Liu G."/>
            <person name="Liu J."/>
            <person name="Zhou H."/>
            <person name="Zhou W."/>
            <person name="Yu Q."/>
            <person name="An N."/>
            <person name="Chen Y."/>
            <person name="Cai Q."/>
            <person name="Wang B."/>
            <person name="Liu B."/>
            <person name="Min J."/>
            <person name="Huang Y."/>
            <person name="Wu H."/>
            <person name="Li Z."/>
            <person name="Zhang Y."/>
            <person name="Yin Y."/>
            <person name="Song W."/>
            <person name="Jiang J."/>
            <person name="Jackson S.A."/>
            <person name="Wing R.A."/>
            <person name="Wang J."/>
            <person name="Chen M."/>
        </authorList>
    </citation>
    <scope>NUCLEOTIDE SEQUENCE [LARGE SCALE GENOMIC DNA]</scope>
    <source>
        <strain evidence="1">cv. IRGC 101232</strain>
    </source>
</reference>
<dbReference type="STRING" id="4533.J3LK81"/>
<dbReference type="InterPro" id="IPR012876">
    <property type="entry name" value="DUF1677_pln"/>
</dbReference>